<dbReference type="OrthoDB" id="424572at2759"/>
<gene>
    <name evidence="1" type="ORF">CBOVIS_LOCUS12519</name>
</gene>
<dbReference type="GO" id="GO:0003743">
    <property type="term" value="F:translation initiation factor activity"/>
    <property type="evidence" value="ECO:0007669"/>
    <property type="project" value="TreeGrafter"/>
</dbReference>
<dbReference type="PANTHER" id="PTHR45887:SF1">
    <property type="entry name" value="TRANSLATION INITIATION FACTOR EIF-2B SUBUNIT EPSILON"/>
    <property type="match status" value="1"/>
</dbReference>
<dbReference type="GO" id="GO:0005851">
    <property type="term" value="C:eukaryotic translation initiation factor 2B complex"/>
    <property type="evidence" value="ECO:0007669"/>
    <property type="project" value="TreeGrafter"/>
</dbReference>
<dbReference type="EMBL" id="CADEPM010000012">
    <property type="protein sequence ID" value="CAB3411092.1"/>
    <property type="molecule type" value="Genomic_DNA"/>
</dbReference>
<dbReference type="AlphaFoldDB" id="A0A8S1FFB7"/>
<dbReference type="InterPro" id="IPR029044">
    <property type="entry name" value="Nucleotide-diphossugar_trans"/>
</dbReference>
<dbReference type="PANTHER" id="PTHR45887">
    <property type="entry name" value="TRANSLATION INITIATION FACTOR EIF-2B SUBUNIT EPSILON"/>
    <property type="match status" value="1"/>
</dbReference>
<evidence type="ECO:0000313" key="2">
    <source>
        <dbReference type="Proteomes" id="UP000494206"/>
    </source>
</evidence>
<dbReference type="InterPro" id="IPR051956">
    <property type="entry name" value="eIF2B_epsilon"/>
</dbReference>
<organism evidence="1 2">
    <name type="scientific">Caenorhabditis bovis</name>
    <dbReference type="NCBI Taxonomy" id="2654633"/>
    <lineage>
        <taxon>Eukaryota</taxon>
        <taxon>Metazoa</taxon>
        <taxon>Ecdysozoa</taxon>
        <taxon>Nematoda</taxon>
        <taxon>Chromadorea</taxon>
        <taxon>Rhabditida</taxon>
        <taxon>Rhabditina</taxon>
        <taxon>Rhabditomorpha</taxon>
        <taxon>Rhabditoidea</taxon>
        <taxon>Rhabditidae</taxon>
        <taxon>Peloderinae</taxon>
        <taxon>Caenorhabditis</taxon>
    </lineage>
</organism>
<evidence type="ECO:0000313" key="1">
    <source>
        <dbReference type="EMBL" id="CAB3411092.1"/>
    </source>
</evidence>
<dbReference type="GO" id="GO:0005085">
    <property type="term" value="F:guanyl-nucleotide exchange factor activity"/>
    <property type="evidence" value="ECO:0007669"/>
    <property type="project" value="TreeGrafter"/>
</dbReference>
<dbReference type="Gene3D" id="3.90.550.10">
    <property type="entry name" value="Spore Coat Polysaccharide Biosynthesis Protein SpsA, Chain A"/>
    <property type="match status" value="1"/>
</dbReference>
<evidence type="ECO:0008006" key="3">
    <source>
        <dbReference type="Google" id="ProtNLM"/>
    </source>
</evidence>
<proteinExistence type="predicted"/>
<sequence length="348" mass="39909">MVTASDFKKPAKKDEVPLTGVIILDLFDQRFAPIVKQTPCFGFTELCNIPVINYTFSWLMRTEIRHIMLVVSGKNEKYARIVENEWSSVFNDFSVIVCDGAISVGDFLREIHNRELITSDFLLISNPATVTSSTLEKQIFVFRKRRQENPDNVMTLLYGNCECREKTVVGIESATKKLLLYPPANATTQLRVDKVDFYNSVEIRRDITDSGIALCSRMIATQFSDNFDFQSIDDVIREILSKDDILGLNIHVDIFSPEEAAYSAKDYFSFIHLNSLLLERWFYPIVPEKLDVSKFISVCPRNVYIEDDDISNSRLSTKIVEPIFGECLTWETMSGGIVNVYHQFEHWG</sequence>
<reference evidence="1 2" key="1">
    <citation type="submission" date="2020-04" db="EMBL/GenBank/DDBJ databases">
        <authorList>
            <person name="Laetsch R D."/>
            <person name="Stevens L."/>
            <person name="Kumar S."/>
            <person name="Blaxter L. M."/>
        </authorList>
    </citation>
    <scope>NUCLEOTIDE SEQUENCE [LARGE SCALE GENOMIC DNA]</scope>
</reference>
<accession>A0A8S1FFB7</accession>
<keyword evidence="2" id="KW-1185">Reference proteome</keyword>
<protein>
    <recommendedName>
        <fullName evidence="3">Translation initiation factor eIF-2B subunit epsilon</fullName>
    </recommendedName>
</protein>
<comment type="caution">
    <text evidence="1">The sequence shown here is derived from an EMBL/GenBank/DDBJ whole genome shotgun (WGS) entry which is preliminary data.</text>
</comment>
<dbReference type="SUPFAM" id="SSF53448">
    <property type="entry name" value="Nucleotide-diphospho-sugar transferases"/>
    <property type="match status" value="1"/>
</dbReference>
<name>A0A8S1FFB7_9PELO</name>
<dbReference type="GO" id="GO:0031369">
    <property type="term" value="F:translation initiation factor binding"/>
    <property type="evidence" value="ECO:0007669"/>
    <property type="project" value="TreeGrafter"/>
</dbReference>
<dbReference type="Proteomes" id="UP000494206">
    <property type="component" value="Unassembled WGS sequence"/>
</dbReference>